<feature type="chain" id="PRO_5047463572" evidence="1">
    <location>
        <begin position="32"/>
        <end position="172"/>
    </location>
</feature>
<evidence type="ECO:0000256" key="1">
    <source>
        <dbReference type="SAM" id="SignalP"/>
    </source>
</evidence>
<proteinExistence type="predicted"/>
<dbReference type="Gene3D" id="3.30.70.2970">
    <property type="entry name" value="Protein of unknown function (DUF541), domain 2"/>
    <property type="match status" value="1"/>
</dbReference>
<sequence length="172" mass="16921">MPTATAFAARSLATAVLAVGLLAGGTASAGAAPGGERTVPATEVARPAPACETVLATIVVESVKRTSSEAMSHNTATTRRVLEALEANGVAPRDAGTLRLTLTPVLEPDGSGGSVVTGYRVRRTLAVTIRAGDRATAILDKAVAAAGGAARVTSMSCAPSDPAGSGGRTGGR</sequence>
<name>A0ABW6RL52_9ACTN</name>
<dbReference type="EMBL" id="JBIAPK010000009">
    <property type="protein sequence ID" value="MFF3342284.1"/>
    <property type="molecule type" value="Genomic_DNA"/>
</dbReference>
<dbReference type="RefSeq" id="WP_355726343.1">
    <property type="nucleotide sequence ID" value="NZ_JBEXNP010000028.1"/>
</dbReference>
<dbReference type="Proteomes" id="UP001601976">
    <property type="component" value="Unassembled WGS sequence"/>
</dbReference>
<keyword evidence="1" id="KW-0732">Signal</keyword>
<feature type="signal peptide" evidence="1">
    <location>
        <begin position="1"/>
        <end position="31"/>
    </location>
</feature>
<reference evidence="2 3" key="1">
    <citation type="submission" date="2024-10" db="EMBL/GenBank/DDBJ databases">
        <title>The Natural Products Discovery Center: Release of the First 8490 Sequenced Strains for Exploring Actinobacteria Biosynthetic Diversity.</title>
        <authorList>
            <person name="Kalkreuter E."/>
            <person name="Kautsar S.A."/>
            <person name="Yang D."/>
            <person name="Bader C.D."/>
            <person name="Teijaro C.N."/>
            <person name="Fluegel L."/>
            <person name="Davis C.M."/>
            <person name="Simpson J.R."/>
            <person name="Lauterbach L."/>
            <person name="Steele A.D."/>
            <person name="Gui C."/>
            <person name="Meng S."/>
            <person name="Li G."/>
            <person name="Viehrig K."/>
            <person name="Ye F."/>
            <person name="Su P."/>
            <person name="Kiefer A.F."/>
            <person name="Nichols A."/>
            <person name="Cepeda A.J."/>
            <person name="Yan W."/>
            <person name="Fan B."/>
            <person name="Jiang Y."/>
            <person name="Adhikari A."/>
            <person name="Zheng C.-J."/>
            <person name="Schuster L."/>
            <person name="Cowan T.M."/>
            <person name="Smanski M.J."/>
            <person name="Chevrette M.G."/>
            <person name="De Carvalho L.P.S."/>
            <person name="Shen B."/>
        </authorList>
    </citation>
    <scope>NUCLEOTIDE SEQUENCE [LARGE SCALE GENOMIC DNA]</scope>
    <source>
        <strain evidence="2 3">NPDC003029</strain>
    </source>
</reference>
<protein>
    <submittedName>
        <fullName evidence="2">SIMPL domain-containing protein</fullName>
    </submittedName>
</protein>
<dbReference type="Pfam" id="PF04402">
    <property type="entry name" value="SIMPL"/>
    <property type="match status" value="1"/>
</dbReference>
<evidence type="ECO:0000313" key="2">
    <source>
        <dbReference type="EMBL" id="MFF3342284.1"/>
    </source>
</evidence>
<organism evidence="2 3">
    <name type="scientific">Streptomyces flavidovirens</name>
    <dbReference type="NCBI Taxonomy" id="67298"/>
    <lineage>
        <taxon>Bacteria</taxon>
        <taxon>Bacillati</taxon>
        <taxon>Actinomycetota</taxon>
        <taxon>Actinomycetes</taxon>
        <taxon>Kitasatosporales</taxon>
        <taxon>Streptomycetaceae</taxon>
        <taxon>Streptomyces</taxon>
    </lineage>
</organism>
<keyword evidence="3" id="KW-1185">Reference proteome</keyword>
<dbReference type="InterPro" id="IPR007497">
    <property type="entry name" value="SIMPL/DUF541"/>
</dbReference>
<accession>A0ABW6RL52</accession>
<gene>
    <name evidence="2" type="ORF">ACFYWW_26750</name>
</gene>
<evidence type="ECO:0000313" key="3">
    <source>
        <dbReference type="Proteomes" id="UP001601976"/>
    </source>
</evidence>
<comment type="caution">
    <text evidence="2">The sequence shown here is derived from an EMBL/GenBank/DDBJ whole genome shotgun (WGS) entry which is preliminary data.</text>
</comment>